<dbReference type="EMBL" id="LUAW01000001">
    <property type="protein sequence ID" value="KYQ73662.1"/>
    <property type="molecule type" value="Genomic_DNA"/>
</dbReference>
<dbReference type="Proteomes" id="UP000076276">
    <property type="component" value="Unassembled WGS sequence"/>
</dbReference>
<name>A0A151Y6H8_9GAMM</name>
<evidence type="ECO:0000256" key="1">
    <source>
        <dbReference type="SAM" id="Phobius"/>
    </source>
</evidence>
<organism evidence="2 3">
    <name type="scientific">Acinetobacter pragensis</name>
    <dbReference type="NCBI Taxonomy" id="1806892"/>
    <lineage>
        <taxon>Bacteria</taxon>
        <taxon>Pseudomonadati</taxon>
        <taxon>Pseudomonadota</taxon>
        <taxon>Gammaproteobacteria</taxon>
        <taxon>Moraxellales</taxon>
        <taxon>Moraxellaceae</taxon>
        <taxon>Acinetobacter</taxon>
    </lineage>
</organism>
<dbReference type="OrthoDB" id="5107704at2"/>
<protein>
    <recommendedName>
        <fullName evidence="4">DUF4209 domain-containing protein</fullName>
    </recommendedName>
</protein>
<sequence length="266" mass="30356">MIDDDFDFDQPVTRIPQNASAKKQLGNQILKEAQQYLASMGAAPHSHLVSELRKGEPQEAYFAVLADQIEFESDAPIANDALNLLYFWKMAYEQEEDKAEFSLLDLIERDYFKNELLTAVDALQIGGNLPLHRQVIEQCLKMYQQQCYAGCVTVLYGQIEGILTEALAERGYLQLNQTKYIDVYKIVPGLKGHEVKGLWHKVKIASDINPYFLELQALKMDSSSSVTATRHNIVHGSDVEHFNRERSFILFIWLFAMVSFISTVKK</sequence>
<evidence type="ECO:0008006" key="4">
    <source>
        <dbReference type="Google" id="ProtNLM"/>
    </source>
</evidence>
<keyword evidence="3" id="KW-1185">Reference proteome</keyword>
<keyword evidence="1" id="KW-1133">Transmembrane helix</keyword>
<dbReference type="STRING" id="1806892.AZH43_00640"/>
<dbReference type="RefSeq" id="WP_067665307.1">
    <property type="nucleotide sequence ID" value="NZ_CBCSIK010000001.1"/>
</dbReference>
<evidence type="ECO:0000313" key="3">
    <source>
        <dbReference type="Proteomes" id="UP000076276"/>
    </source>
</evidence>
<gene>
    <name evidence="2" type="ORF">AZH43_00640</name>
</gene>
<evidence type="ECO:0000313" key="2">
    <source>
        <dbReference type="EMBL" id="KYQ73662.1"/>
    </source>
</evidence>
<comment type="caution">
    <text evidence="2">The sequence shown here is derived from an EMBL/GenBank/DDBJ whole genome shotgun (WGS) entry which is preliminary data.</text>
</comment>
<accession>A0A151Y6H8</accession>
<reference evidence="2 3" key="1">
    <citation type="submission" date="2016-03" db="EMBL/GenBank/DDBJ databases">
        <title>Acinetobacter genomospecies 28 strain ANC 4149.</title>
        <authorList>
            <person name="Radolfova-Krizova L."/>
            <person name="Nemec A."/>
        </authorList>
    </citation>
    <scope>NUCLEOTIDE SEQUENCE [LARGE SCALE GENOMIC DNA]</scope>
    <source>
        <strain evidence="2 3">ANC 4149</strain>
    </source>
</reference>
<proteinExistence type="predicted"/>
<feature type="transmembrane region" description="Helical" evidence="1">
    <location>
        <begin position="247"/>
        <end position="264"/>
    </location>
</feature>
<keyword evidence="1" id="KW-0812">Transmembrane</keyword>
<dbReference type="AlphaFoldDB" id="A0A151Y6H8"/>
<keyword evidence="1" id="KW-0472">Membrane</keyword>